<keyword evidence="1" id="KW-0472">Membrane</keyword>
<protein>
    <submittedName>
        <fullName evidence="2">Uncharacterized protein</fullName>
    </submittedName>
</protein>
<dbReference type="Proteomes" id="UP001064971">
    <property type="component" value="Chromosome"/>
</dbReference>
<accession>A0ABN6RG07</accession>
<feature type="transmembrane region" description="Helical" evidence="1">
    <location>
        <begin position="21"/>
        <end position="47"/>
    </location>
</feature>
<keyword evidence="1" id="KW-1133">Transmembrane helix</keyword>
<evidence type="ECO:0000313" key="2">
    <source>
        <dbReference type="EMBL" id="BDP40799.1"/>
    </source>
</evidence>
<feature type="transmembrane region" description="Helical" evidence="1">
    <location>
        <begin position="92"/>
        <end position="114"/>
    </location>
</feature>
<reference evidence="2" key="1">
    <citation type="submission" date="2022-07" db="EMBL/GenBank/DDBJ databases">
        <title>Complete Genome Sequence of the Radioresistant Bacterium Deinococcus aetherius ST0316, Isolated from the Air Dust collected in Lower Stratosphere above Japan.</title>
        <authorList>
            <person name="Satoh K."/>
            <person name="Hagiwara K."/>
            <person name="Katsumata K."/>
            <person name="Kubo A."/>
            <person name="Yokobori S."/>
            <person name="Yamagishi A."/>
            <person name="Oono Y."/>
            <person name="Narumi I."/>
        </authorList>
    </citation>
    <scope>NUCLEOTIDE SEQUENCE</scope>
    <source>
        <strain evidence="2">ST0316</strain>
    </source>
</reference>
<gene>
    <name evidence="2" type="ORF">DAETH_07680</name>
</gene>
<evidence type="ECO:0000256" key="1">
    <source>
        <dbReference type="SAM" id="Phobius"/>
    </source>
</evidence>
<name>A0ABN6RG07_9DEIO</name>
<keyword evidence="1" id="KW-0812">Transmembrane</keyword>
<keyword evidence="3" id="KW-1185">Reference proteome</keyword>
<evidence type="ECO:0000313" key="3">
    <source>
        <dbReference type="Proteomes" id="UP001064971"/>
    </source>
</evidence>
<proteinExistence type="predicted"/>
<organism evidence="2 3">
    <name type="scientific">Deinococcus aetherius</name>
    <dbReference type="NCBI Taxonomy" id="200252"/>
    <lineage>
        <taxon>Bacteria</taxon>
        <taxon>Thermotogati</taxon>
        <taxon>Deinococcota</taxon>
        <taxon>Deinococci</taxon>
        <taxon>Deinococcales</taxon>
        <taxon>Deinococcaceae</taxon>
        <taxon>Deinococcus</taxon>
    </lineage>
</organism>
<dbReference type="EMBL" id="AP026560">
    <property type="protein sequence ID" value="BDP40799.1"/>
    <property type="molecule type" value="Genomic_DNA"/>
</dbReference>
<sequence length="171" mass="18766">MEDAGWASDIRRTLRRARVTSLLSQGLLSLTAALALAACWLAVLVLISRAAWHIDTNPLGTWSLVNPVRFDLLFLGLLTGTGLALGWLRVRLWLGTVILTLTPLWIWVLSVLVRSEGVWHEPDGTLTNSPSYDFATYAFTTGSLIFSLGCLVVGLLSITAGTRLRHRKITP</sequence>
<feature type="transmembrane region" description="Helical" evidence="1">
    <location>
        <begin position="134"/>
        <end position="158"/>
    </location>
</feature>
<feature type="transmembrane region" description="Helical" evidence="1">
    <location>
        <begin position="67"/>
        <end position="85"/>
    </location>
</feature>